<dbReference type="SUPFAM" id="SSF46785">
    <property type="entry name" value="Winged helix' DNA-binding domain"/>
    <property type="match status" value="1"/>
</dbReference>
<name>A0A553SRH0_NIACI</name>
<evidence type="ECO:0000256" key="1">
    <source>
        <dbReference type="ARBA" id="ARBA00023015"/>
    </source>
</evidence>
<dbReference type="Pfam" id="PF07702">
    <property type="entry name" value="UTRA"/>
    <property type="match status" value="1"/>
</dbReference>
<dbReference type="AlphaFoldDB" id="A0A553SRH0"/>
<dbReference type="InterPro" id="IPR028978">
    <property type="entry name" value="Chorismate_lyase_/UTRA_dom_sf"/>
</dbReference>
<accession>A0A553SRH0</accession>
<dbReference type="PANTHER" id="PTHR44846:SF4">
    <property type="entry name" value="HTH GNTR-TYPE DOMAIN-CONTAINING PROTEIN"/>
    <property type="match status" value="1"/>
</dbReference>
<dbReference type="GO" id="GO:0003677">
    <property type="term" value="F:DNA binding"/>
    <property type="evidence" value="ECO:0007669"/>
    <property type="project" value="UniProtKB-KW"/>
</dbReference>
<feature type="domain" description="HTH gntR-type" evidence="4">
    <location>
        <begin position="1"/>
        <end position="69"/>
    </location>
</feature>
<dbReference type="Gene3D" id="1.10.10.10">
    <property type="entry name" value="Winged helix-like DNA-binding domain superfamily/Winged helix DNA-binding domain"/>
    <property type="match status" value="1"/>
</dbReference>
<dbReference type="EMBL" id="RIBP01000001">
    <property type="protein sequence ID" value="TRZ39590.1"/>
    <property type="molecule type" value="Genomic_DNA"/>
</dbReference>
<dbReference type="PANTHER" id="PTHR44846">
    <property type="entry name" value="MANNOSYL-D-GLYCERATE TRANSPORT/METABOLISM SYSTEM REPRESSOR MNGR-RELATED"/>
    <property type="match status" value="1"/>
</dbReference>
<protein>
    <submittedName>
        <fullName evidence="5">GntR family transcriptional regulator</fullName>
    </submittedName>
</protein>
<gene>
    <name evidence="5" type="ORF">CEQ21_01065</name>
</gene>
<organism evidence="5 6">
    <name type="scientific">Niallia circulans</name>
    <name type="common">Bacillus circulans</name>
    <dbReference type="NCBI Taxonomy" id="1397"/>
    <lineage>
        <taxon>Bacteria</taxon>
        <taxon>Bacillati</taxon>
        <taxon>Bacillota</taxon>
        <taxon>Bacilli</taxon>
        <taxon>Bacillales</taxon>
        <taxon>Bacillaceae</taxon>
        <taxon>Niallia</taxon>
    </lineage>
</organism>
<keyword evidence="2" id="KW-0238">DNA-binding</keyword>
<dbReference type="InterPro" id="IPR050679">
    <property type="entry name" value="Bact_HTH_transcr_reg"/>
</dbReference>
<dbReference type="GO" id="GO:0003700">
    <property type="term" value="F:DNA-binding transcription factor activity"/>
    <property type="evidence" value="ECO:0007669"/>
    <property type="project" value="InterPro"/>
</dbReference>
<dbReference type="PROSITE" id="PS50949">
    <property type="entry name" value="HTH_GNTR"/>
    <property type="match status" value="1"/>
</dbReference>
<dbReference type="InterPro" id="IPR036388">
    <property type="entry name" value="WH-like_DNA-bd_sf"/>
</dbReference>
<comment type="caution">
    <text evidence="5">The sequence shown here is derived from an EMBL/GenBank/DDBJ whole genome shotgun (WGS) entry which is preliminary data.</text>
</comment>
<evidence type="ECO:0000256" key="2">
    <source>
        <dbReference type="ARBA" id="ARBA00023125"/>
    </source>
</evidence>
<evidence type="ECO:0000256" key="3">
    <source>
        <dbReference type="ARBA" id="ARBA00023163"/>
    </source>
</evidence>
<dbReference type="InterPro" id="IPR036390">
    <property type="entry name" value="WH_DNA-bd_sf"/>
</dbReference>
<dbReference type="Proteomes" id="UP000319837">
    <property type="component" value="Unassembled WGS sequence"/>
</dbReference>
<dbReference type="RefSeq" id="WP_185763025.1">
    <property type="nucleotide sequence ID" value="NZ_RIBP01000001.1"/>
</dbReference>
<dbReference type="SMART" id="SM00345">
    <property type="entry name" value="HTH_GNTR"/>
    <property type="match status" value="1"/>
</dbReference>
<evidence type="ECO:0000313" key="6">
    <source>
        <dbReference type="Proteomes" id="UP000319837"/>
    </source>
</evidence>
<evidence type="ECO:0000259" key="4">
    <source>
        <dbReference type="PROSITE" id="PS50949"/>
    </source>
</evidence>
<reference evidence="6" key="1">
    <citation type="submission" date="2018-10" db="EMBL/GenBank/DDBJ databases">
        <title>FDA dAtabase for Regulatory Grade micrObial Sequences (FDA-ARGOS): Supporting development and validation of Infectious Disease Dx tests.</title>
        <authorList>
            <person name="Minogue T."/>
            <person name="Wolcott M."/>
            <person name="Wasieloski L."/>
            <person name="Aguilar W."/>
            <person name="Moore D."/>
            <person name="Tallon L."/>
            <person name="Sadzewicz L."/>
            <person name="Sengamalay N."/>
            <person name="Ott S."/>
            <person name="Godinez A."/>
            <person name="Nagaraj S."/>
            <person name="Vavikolanu K."/>
            <person name="Vyas G."/>
            <person name="Nadendla S."/>
            <person name="George J."/>
            <person name="Sichtig H."/>
        </authorList>
    </citation>
    <scope>NUCLEOTIDE SEQUENCE [LARGE SCALE GENOMIC DNA]</scope>
    <source>
        <strain evidence="6">FDAARGOS_343</strain>
    </source>
</reference>
<proteinExistence type="predicted"/>
<dbReference type="SUPFAM" id="SSF64288">
    <property type="entry name" value="Chorismate lyase-like"/>
    <property type="match status" value="1"/>
</dbReference>
<keyword evidence="1" id="KW-0805">Transcription regulation</keyword>
<dbReference type="Pfam" id="PF00392">
    <property type="entry name" value="GntR"/>
    <property type="match status" value="1"/>
</dbReference>
<dbReference type="InterPro" id="IPR000524">
    <property type="entry name" value="Tscrpt_reg_HTH_GntR"/>
</dbReference>
<dbReference type="CDD" id="cd07377">
    <property type="entry name" value="WHTH_GntR"/>
    <property type="match status" value="1"/>
</dbReference>
<keyword evidence="3" id="KW-0804">Transcription</keyword>
<dbReference type="SMART" id="SM00866">
    <property type="entry name" value="UTRA"/>
    <property type="match status" value="1"/>
</dbReference>
<sequence>MLKYQYIAIEMERYITENSLQQGDKLPIIETLISHYKVSKSTIIKALKLMEDKGIVFLVRGSGIFVRGQSRQGYVNLLPSQKFEQVDHNTSPAWRKVVGMDIVGALPEVAKALGLENCSKVYTVKFVHYLEKQVLCMEQVFYNKDIISYLDKEIISNSINNYLKDVLGLKIGFSDIYLNLDKLNTEEARFFGLKLGDPMLCKEIIYHLTSGQPFCYSKAIYHYKQAKFVIKGNSVNSL</sequence>
<evidence type="ECO:0000313" key="5">
    <source>
        <dbReference type="EMBL" id="TRZ39590.1"/>
    </source>
</evidence>
<dbReference type="Gene3D" id="3.40.1410.10">
    <property type="entry name" value="Chorismate lyase-like"/>
    <property type="match status" value="1"/>
</dbReference>
<dbReference type="GO" id="GO:0045892">
    <property type="term" value="P:negative regulation of DNA-templated transcription"/>
    <property type="evidence" value="ECO:0007669"/>
    <property type="project" value="TreeGrafter"/>
</dbReference>
<dbReference type="InterPro" id="IPR011663">
    <property type="entry name" value="UTRA"/>
</dbReference>